<comment type="caution">
    <text evidence="2">The sequence shown here is derived from an EMBL/GenBank/DDBJ whole genome shotgun (WGS) entry which is preliminary data.</text>
</comment>
<protein>
    <submittedName>
        <fullName evidence="2">Uncharacterized protein</fullName>
    </submittedName>
</protein>
<evidence type="ECO:0000256" key="1">
    <source>
        <dbReference type="SAM" id="Coils"/>
    </source>
</evidence>
<dbReference type="Proteomes" id="UP000316360">
    <property type="component" value="Unassembled WGS sequence"/>
</dbReference>
<gene>
    <name evidence="2" type="ORF">E3J84_07280</name>
</gene>
<keyword evidence="1" id="KW-0175">Coiled coil</keyword>
<dbReference type="AlphaFoldDB" id="A0A523RP87"/>
<reference evidence="2 3" key="1">
    <citation type="submission" date="2019-03" db="EMBL/GenBank/DDBJ databases">
        <title>Metabolic potential of uncultured bacteria and archaea associated with petroleum seepage in deep-sea sediments.</title>
        <authorList>
            <person name="Dong X."/>
            <person name="Hubert C."/>
        </authorList>
    </citation>
    <scope>NUCLEOTIDE SEQUENCE [LARGE SCALE GENOMIC DNA]</scope>
    <source>
        <strain evidence="2">E44_bin7</strain>
    </source>
</reference>
<accession>A0A523RP87</accession>
<evidence type="ECO:0000313" key="2">
    <source>
        <dbReference type="EMBL" id="TET07568.1"/>
    </source>
</evidence>
<feature type="coiled-coil region" evidence="1">
    <location>
        <begin position="48"/>
        <end position="75"/>
    </location>
</feature>
<organism evidence="2 3">
    <name type="scientific">Aerophobetes bacterium</name>
    <dbReference type="NCBI Taxonomy" id="2030807"/>
    <lineage>
        <taxon>Bacteria</taxon>
        <taxon>Candidatus Aerophobota</taxon>
    </lineage>
</organism>
<sequence>MGFQKKDYFVKEGCLRKEDEKKFHPFVFKVPSGIQEIQISFGYSPGTLKDRQENYQRIKEAVQEYTKEVETEKQRNLILDFLLKKAYPLRNFLTLAVYNAKGNFIGAAHRYRYRENSKPAHYDK</sequence>
<name>A0A523RP87_UNCAE</name>
<proteinExistence type="predicted"/>
<dbReference type="EMBL" id="SOKJ01000416">
    <property type="protein sequence ID" value="TET07568.1"/>
    <property type="molecule type" value="Genomic_DNA"/>
</dbReference>
<evidence type="ECO:0000313" key="3">
    <source>
        <dbReference type="Proteomes" id="UP000316360"/>
    </source>
</evidence>